<dbReference type="EMBL" id="UINC01045730">
    <property type="protein sequence ID" value="SVB52843.1"/>
    <property type="molecule type" value="Genomic_DNA"/>
</dbReference>
<protein>
    <recommendedName>
        <fullName evidence="2">Beta-lactamase-related domain-containing protein</fullName>
    </recommendedName>
</protein>
<dbReference type="AlphaFoldDB" id="A0A382ES80"/>
<dbReference type="Gene3D" id="3.40.710.10">
    <property type="entry name" value="DD-peptidase/beta-lactamase superfamily"/>
    <property type="match status" value="1"/>
</dbReference>
<reference evidence="3" key="1">
    <citation type="submission" date="2018-05" db="EMBL/GenBank/DDBJ databases">
        <authorList>
            <person name="Lanie J.A."/>
            <person name="Ng W.-L."/>
            <person name="Kazmierczak K.M."/>
            <person name="Andrzejewski T.M."/>
            <person name="Davidsen T.M."/>
            <person name="Wayne K.J."/>
            <person name="Tettelin H."/>
            <person name="Glass J.I."/>
            <person name="Rusch D."/>
            <person name="Podicherti R."/>
            <person name="Tsui H.-C.T."/>
            <person name="Winkler M.E."/>
        </authorList>
    </citation>
    <scope>NUCLEOTIDE SEQUENCE</scope>
</reference>
<sequence length="486" mass="54795">MYLIKKQLFISLLICSNILFAGEIKNHRQVQEATALFEIWLEAQRDYHQLPGLTMAVVHDQETIWSGGYGYANPYKQISSSSTTIHSICSISKLFTGIAVMQLRDQEKLHLDDPLSKHLPWFNIENTYPEWGMATIRNILTHSSGLPRESDYPYWTGPDFPFPSSEKIVEQLSNQETLYPADKYFQYSNLGLSLAGEVVAAVSGIPFSDFIQDNILQPLDMTDTRPVMPKSLYGDQLAIGHEALNRTGERPAVALFNAEGIGPAAGFSSTASDLAKFASWQFRVLDGKDEVLKPNTLREMHRVHFLDEDWSPAWGLGFSIWKSDEKKFIGHGGSCPGYRSQLLLQTDRKIATIFMTNASGVNARMYAQKAYEMFESAIASAEAKEKPKLLKNRFKKYLGHYSDAPWGGESVVVSWEGELAILNLPTESPLDVTKLHYVSGNTFKRIRNSDDPKHLQILGEEIEFEVDRSGNVIAVWQHSNYSKKIK</sequence>
<dbReference type="PANTHER" id="PTHR22935">
    <property type="entry name" value="PENICILLIN-BINDING PROTEIN"/>
    <property type="match status" value="1"/>
</dbReference>
<dbReference type="InterPro" id="IPR051478">
    <property type="entry name" value="Beta-lactamase-like_AB/R"/>
</dbReference>
<proteinExistence type="inferred from homology"/>
<evidence type="ECO:0000259" key="2">
    <source>
        <dbReference type="Pfam" id="PF00144"/>
    </source>
</evidence>
<dbReference type="SUPFAM" id="SSF56601">
    <property type="entry name" value="beta-lactamase/transpeptidase-like"/>
    <property type="match status" value="1"/>
</dbReference>
<evidence type="ECO:0000313" key="3">
    <source>
        <dbReference type="EMBL" id="SVB52843.1"/>
    </source>
</evidence>
<accession>A0A382ES80</accession>
<evidence type="ECO:0000256" key="1">
    <source>
        <dbReference type="ARBA" id="ARBA00038473"/>
    </source>
</evidence>
<dbReference type="PANTHER" id="PTHR22935:SF95">
    <property type="entry name" value="BETA-LACTAMASE-LIKE 1-RELATED"/>
    <property type="match status" value="1"/>
</dbReference>
<dbReference type="Pfam" id="PF00144">
    <property type="entry name" value="Beta-lactamase"/>
    <property type="match status" value="1"/>
</dbReference>
<organism evidence="3">
    <name type="scientific">marine metagenome</name>
    <dbReference type="NCBI Taxonomy" id="408172"/>
    <lineage>
        <taxon>unclassified sequences</taxon>
        <taxon>metagenomes</taxon>
        <taxon>ecological metagenomes</taxon>
    </lineage>
</organism>
<dbReference type="InterPro" id="IPR012338">
    <property type="entry name" value="Beta-lactam/transpept-like"/>
</dbReference>
<dbReference type="InterPro" id="IPR001466">
    <property type="entry name" value="Beta-lactam-related"/>
</dbReference>
<feature type="domain" description="Beta-lactamase-related" evidence="2">
    <location>
        <begin position="42"/>
        <end position="364"/>
    </location>
</feature>
<name>A0A382ES80_9ZZZZ</name>
<gene>
    <name evidence="3" type="ORF">METZ01_LOCUS205697</name>
</gene>
<comment type="similarity">
    <text evidence="1">Belongs to the beta-lactamase family.</text>
</comment>